<evidence type="ECO:0000256" key="1">
    <source>
        <dbReference type="SAM" id="MobiDB-lite"/>
    </source>
</evidence>
<keyword evidence="4" id="KW-1185">Reference proteome</keyword>
<dbReference type="EMBL" id="JATAAI010000027">
    <property type="protein sequence ID" value="KAK1736810.1"/>
    <property type="molecule type" value="Genomic_DNA"/>
</dbReference>
<dbReference type="Proteomes" id="UP001224775">
    <property type="component" value="Unassembled WGS sequence"/>
</dbReference>
<organism evidence="3 4">
    <name type="scientific">Skeletonema marinoi</name>
    <dbReference type="NCBI Taxonomy" id="267567"/>
    <lineage>
        <taxon>Eukaryota</taxon>
        <taxon>Sar</taxon>
        <taxon>Stramenopiles</taxon>
        <taxon>Ochrophyta</taxon>
        <taxon>Bacillariophyta</taxon>
        <taxon>Coscinodiscophyceae</taxon>
        <taxon>Thalassiosirophycidae</taxon>
        <taxon>Thalassiosirales</taxon>
        <taxon>Skeletonemataceae</taxon>
        <taxon>Skeletonema</taxon>
        <taxon>Skeletonema marinoi-dohrnii complex</taxon>
    </lineage>
</organism>
<gene>
    <name evidence="3" type="ORF">QTG54_012255</name>
</gene>
<feature type="region of interest" description="Disordered" evidence="1">
    <location>
        <begin position="54"/>
        <end position="86"/>
    </location>
</feature>
<protein>
    <submittedName>
        <fullName evidence="3">Uncharacterized protein</fullName>
    </submittedName>
</protein>
<keyword evidence="2" id="KW-0732">Signal</keyword>
<evidence type="ECO:0000256" key="2">
    <source>
        <dbReference type="SAM" id="SignalP"/>
    </source>
</evidence>
<sequence length="201" mass="23120">MKVLLHSRRLPFALMAALVCAIIVSSSTTSCAAFVANCPQLVFYSTISRHHPLSMAQDSNSNDNNDDNNSKDTSNENNKDNKRITKRNDTVTISTSWLVSKARLEHHHTQQLLRRPPLKLPYTTSQKWIQHNFSIKTKEEFEQLVMDGDIKNVYISKRPEEYYGRRGEWISWEHYLLGSVVEDGEGGVNRRNGTESLLKWQ</sequence>
<comment type="caution">
    <text evidence="3">The sequence shown here is derived from an EMBL/GenBank/DDBJ whole genome shotgun (WGS) entry which is preliminary data.</text>
</comment>
<proteinExistence type="predicted"/>
<evidence type="ECO:0000313" key="4">
    <source>
        <dbReference type="Proteomes" id="UP001224775"/>
    </source>
</evidence>
<feature type="compositionally biased region" description="Basic and acidic residues" evidence="1">
    <location>
        <begin position="68"/>
        <end position="86"/>
    </location>
</feature>
<feature type="chain" id="PRO_5041938468" evidence="2">
    <location>
        <begin position="33"/>
        <end position="201"/>
    </location>
</feature>
<accession>A0AAD8Y0I1</accession>
<dbReference type="PROSITE" id="PS51257">
    <property type="entry name" value="PROKAR_LIPOPROTEIN"/>
    <property type="match status" value="1"/>
</dbReference>
<feature type="signal peptide" evidence="2">
    <location>
        <begin position="1"/>
        <end position="32"/>
    </location>
</feature>
<dbReference type="AlphaFoldDB" id="A0AAD8Y0I1"/>
<evidence type="ECO:0000313" key="3">
    <source>
        <dbReference type="EMBL" id="KAK1736810.1"/>
    </source>
</evidence>
<name>A0AAD8Y0I1_9STRA</name>
<reference evidence="3" key="1">
    <citation type="submission" date="2023-06" db="EMBL/GenBank/DDBJ databases">
        <title>Survivors Of The Sea: Transcriptome response of Skeletonema marinoi to long-term dormancy.</title>
        <authorList>
            <person name="Pinder M.I.M."/>
            <person name="Kourtchenko O."/>
            <person name="Robertson E.K."/>
            <person name="Larsson T."/>
            <person name="Maumus F."/>
            <person name="Osuna-Cruz C.M."/>
            <person name="Vancaester E."/>
            <person name="Stenow R."/>
            <person name="Vandepoele K."/>
            <person name="Ploug H."/>
            <person name="Bruchert V."/>
            <person name="Godhe A."/>
            <person name="Topel M."/>
        </authorList>
    </citation>
    <scope>NUCLEOTIDE SEQUENCE</scope>
    <source>
        <strain evidence="3">R05AC</strain>
    </source>
</reference>